<evidence type="ECO:0000313" key="2">
    <source>
        <dbReference type="Proteomes" id="UP000053557"/>
    </source>
</evidence>
<name>A0A101XQW7_9BACL</name>
<dbReference type="InterPro" id="IPR010894">
    <property type="entry name" value="SpoVAD"/>
</dbReference>
<dbReference type="PIRSF" id="PIRSF011570">
    <property type="entry name" value="SpoVAD"/>
    <property type="match status" value="1"/>
</dbReference>
<proteinExistence type="predicted"/>
<dbReference type="NCBIfam" id="NF006160">
    <property type="entry name" value="PRK08304.1"/>
    <property type="match status" value="1"/>
</dbReference>
<organism evidence="1 2">
    <name type="scientific">Ferroacidibacillus organovorans</name>
    <dbReference type="NCBI Taxonomy" id="1765683"/>
    <lineage>
        <taxon>Bacteria</taxon>
        <taxon>Bacillati</taxon>
        <taxon>Bacillota</taxon>
        <taxon>Bacilli</taxon>
        <taxon>Bacillales</taxon>
        <taxon>Alicyclobacillaceae</taxon>
        <taxon>Ferroacidibacillus</taxon>
    </lineage>
</organism>
<dbReference type="Proteomes" id="UP000053557">
    <property type="component" value="Unassembled WGS sequence"/>
</dbReference>
<evidence type="ECO:0000313" key="1">
    <source>
        <dbReference type="EMBL" id="KUO95875.1"/>
    </source>
</evidence>
<keyword evidence="2" id="KW-1185">Reference proteome</keyword>
<dbReference type="OrthoDB" id="9770068at2"/>
<dbReference type="AlphaFoldDB" id="A0A101XQW7"/>
<dbReference type="EMBL" id="LPVJ01000031">
    <property type="protein sequence ID" value="KUO95875.1"/>
    <property type="molecule type" value="Genomic_DNA"/>
</dbReference>
<sequence length="333" mass="35353">MQTGRQTWRFPSRPRITGSASIVGAKEGDGPLGSSFDAIERDAYFGEPSFEKAERVMFERAQRLAVKHSNCSMNDISYVIAGDLLAQNISASFSARTHSRPHLGVFSACATIMEAFALAALLVDSQNGERVLVGASSHNSTAERIFRYPTEYGGQKPQTAHCTATAAGAAVIAAQGEGPAITEATVGRVIDLGISNPWEMGAAMAPAAVDTLRAHLQDTGRTTLDYDWIATGDLGRVGHPLARQMLLEQGIDPGHQFTDCGILLYDAQQPEVFSGGSGPGCCTVVTLSYLLKKIQEGKNKRIMVIATGALLSPLTAQQGDTIPCIAHAVTFEG</sequence>
<dbReference type="NCBIfam" id="TIGR02845">
    <property type="entry name" value="spore_V_AD"/>
    <property type="match status" value="1"/>
</dbReference>
<dbReference type="InterPro" id="IPR016039">
    <property type="entry name" value="Thiolase-like"/>
</dbReference>
<dbReference type="SUPFAM" id="SSF53901">
    <property type="entry name" value="Thiolase-like"/>
    <property type="match status" value="1"/>
</dbReference>
<gene>
    <name evidence="1" type="ORF">ATW55_09085</name>
</gene>
<comment type="caution">
    <text evidence="1">The sequence shown here is derived from an EMBL/GenBank/DDBJ whole genome shotgun (WGS) entry which is preliminary data.</text>
</comment>
<reference evidence="1 2" key="1">
    <citation type="submission" date="2015-12" db="EMBL/GenBank/DDBJ databases">
        <title>Draft genome sequence of Acidibacillus ferrooxidans ITV001, isolated from a chalcopyrite acid mine drainage site in Brazil.</title>
        <authorList>
            <person name="Dall'Agnol H."/>
            <person name="Nancucheo I."/>
            <person name="Johnson B."/>
            <person name="Oliveira R."/>
            <person name="Leite L."/>
            <person name="Pylro V."/>
            <person name="Nunes G.L."/>
            <person name="Tzotzos G."/>
            <person name="Fernandes G.R."/>
            <person name="Dutra J."/>
            <person name="Orellana S.C."/>
            <person name="Oliveira G."/>
        </authorList>
    </citation>
    <scope>NUCLEOTIDE SEQUENCE [LARGE SCALE GENOMIC DNA]</scope>
    <source>
        <strain evidence="2">ITV01</strain>
    </source>
</reference>
<dbReference type="GO" id="GO:0016746">
    <property type="term" value="F:acyltransferase activity"/>
    <property type="evidence" value="ECO:0007669"/>
    <property type="project" value="InterPro"/>
</dbReference>
<accession>A0A101XQW7</accession>
<dbReference type="Gene3D" id="3.40.47.40">
    <property type="entry name" value="Stage V sporulation protein AD"/>
    <property type="match status" value="1"/>
</dbReference>
<dbReference type="NCBIfam" id="NF009069">
    <property type="entry name" value="PRK12404.1"/>
    <property type="match status" value="1"/>
</dbReference>
<dbReference type="RefSeq" id="WP_067715576.1">
    <property type="nucleotide sequence ID" value="NZ_LPVJ01000031.1"/>
</dbReference>
<protein>
    <submittedName>
        <fullName evidence="1">Stage V sporulation protein AD</fullName>
    </submittedName>
</protein>
<dbReference type="Pfam" id="PF07451">
    <property type="entry name" value="SpoVAD"/>
    <property type="match status" value="1"/>
</dbReference>
<dbReference type="InterPro" id="IPR038369">
    <property type="entry name" value="SpoVAD_sf"/>
</dbReference>